<organism evidence="1">
    <name type="scientific">viral metagenome</name>
    <dbReference type="NCBI Taxonomy" id="1070528"/>
    <lineage>
        <taxon>unclassified sequences</taxon>
        <taxon>metagenomes</taxon>
        <taxon>organismal metagenomes</taxon>
    </lineage>
</organism>
<protein>
    <submittedName>
        <fullName evidence="1">Uncharacterized protein</fullName>
    </submittedName>
</protein>
<proteinExistence type="predicted"/>
<dbReference type="EMBL" id="MN739219">
    <property type="protein sequence ID" value="QHS94294.1"/>
    <property type="molecule type" value="Genomic_DNA"/>
</dbReference>
<name>A0A6C0BRN5_9ZZZZ</name>
<dbReference type="AlphaFoldDB" id="A0A6C0BRN5"/>
<evidence type="ECO:0000313" key="1">
    <source>
        <dbReference type="EMBL" id="QHS94294.1"/>
    </source>
</evidence>
<reference evidence="1" key="1">
    <citation type="journal article" date="2020" name="Nature">
        <title>Giant virus diversity and host interactions through global metagenomics.</title>
        <authorList>
            <person name="Schulz F."/>
            <person name="Roux S."/>
            <person name="Paez-Espino D."/>
            <person name="Jungbluth S."/>
            <person name="Walsh D.A."/>
            <person name="Denef V.J."/>
            <person name="McMahon K.D."/>
            <person name="Konstantinidis K.T."/>
            <person name="Eloe-Fadrosh E.A."/>
            <person name="Kyrpides N.C."/>
            <person name="Woyke T."/>
        </authorList>
    </citation>
    <scope>NUCLEOTIDE SEQUENCE</scope>
    <source>
        <strain evidence="1">GVMAG-M-3300018416-26</strain>
    </source>
</reference>
<accession>A0A6C0BRN5</accession>
<sequence>MFFIFDLLTSLKALTDYSLFNSTTEKFLFVFYENNFTITMTFEHAATIAILSYYKKYKKFDSIFLNLFQGSK</sequence>